<organism evidence="4 5">
    <name type="scientific">Polyplax serrata</name>
    <name type="common">Common mouse louse</name>
    <dbReference type="NCBI Taxonomy" id="468196"/>
    <lineage>
        <taxon>Eukaryota</taxon>
        <taxon>Metazoa</taxon>
        <taxon>Ecdysozoa</taxon>
        <taxon>Arthropoda</taxon>
        <taxon>Hexapoda</taxon>
        <taxon>Insecta</taxon>
        <taxon>Pterygota</taxon>
        <taxon>Neoptera</taxon>
        <taxon>Paraneoptera</taxon>
        <taxon>Psocodea</taxon>
        <taxon>Troctomorpha</taxon>
        <taxon>Phthiraptera</taxon>
        <taxon>Anoplura</taxon>
        <taxon>Polyplacidae</taxon>
        <taxon>Polyplax</taxon>
    </lineage>
</organism>
<dbReference type="InterPro" id="IPR036188">
    <property type="entry name" value="FAD/NAD-bd_sf"/>
</dbReference>
<dbReference type="InterPro" id="IPR000172">
    <property type="entry name" value="GMC_OxRdtase_N"/>
</dbReference>
<dbReference type="EMBL" id="JAWJWE010000004">
    <property type="protein sequence ID" value="KAK6636592.1"/>
    <property type="molecule type" value="Genomic_DNA"/>
</dbReference>
<dbReference type="Pfam" id="PF05199">
    <property type="entry name" value="GMC_oxred_C"/>
    <property type="match status" value="1"/>
</dbReference>
<evidence type="ECO:0000313" key="5">
    <source>
        <dbReference type="Proteomes" id="UP001372834"/>
    </source>
</evidence>
<comment type="cofactor">
    <cofactor evidence="2">
        <name>FAD</name>
        <dbReference type="ChEBI" id="CHEBI:57692"/>
    </cofactor>
</comment>
<feature type="domain" description="Glucose-methanol-choline oxidoreductase N-terminal" evidence="3">
    <location>
        <begin position="339"/>
        <end position="353"/>
    </location>
</feature>
<keyword evidence="2" id="KW-0274">FAD</keyword>
<dbReference type="PROSITE" id="PS00624">
    <property type="entry name" value="GMC_OXRED_2"/>
    <property type="match status" value="1"/>
</dbReference>
<comment type="similarity">
    <text evidence="1">Belongs to the GMC oxidoreductase family.</text>
</comment>
<evidence type="ECO:0000256" key="1">
    <source>
        <dbReference type="ARBA" id="ARBA00010790"/>
    </source>
</evidence>
<name>A0AAN8Q4H6_POLSC</name>
<comment type="caution">
    <text evidence="4">The sequence shown here is derived from an EMBL/GenBank/DDBJ whole genome shotgun (WGS) entry which is preliminary data.</text>
</comment>
<dbReference type="SUPFAM" id="SSF54373">
    <property type="entry name" value="FAD-linked reductases, C-terminal domain"/>
    <property type="match status" value="1"/>
</dbReference>
<dbReference type="InterPro" id="IPR007867">
    <property type="entry name" value="GMC_OxRtase_C"/>
</dbReference>
<dbReference type="SUPFAM" id="SSF51905">
    <property type="entry name" value="FAD/NAD(P)-binding domain"/>
    <property type="match status" value="1"/>
</dbReference>
<sequence>MPVRSLVLSLCDVIESHQYRRQFGMSTGCDCPVIHSGPTLASTCGGSTFMLFMGLLEVFIRSQCDLEDPCGRPHDNINIDGEYDFIVVGGGSAGSVIASRLSEIPNWKILLIEAGGNEPTGAQVPSMFFNFVGSEIDWQYKTEPEERACLNEPEQRCSWPRGKVLGGTSVFNGMMYMRGNRHDYDQWAAMGNKGWSYEEVLPYFLKSEDNLQIDIMDHGYHGIGGYLTVTQFPYHPPLSYAILQAGKEMGYEVRDLNGRKHTGFTIAQTTSRNGSRLSSARAFIRPIKERPNLHILLNTTVSRVLINQETKQVYGVEIVTRENQRHPIYVRNEVIISAGAVASPQILLLSGIGDRQELIPFHIPIIHHLPGVGKNLHNHVSFFLNFFINDTDTTPLNWATAMEYLLFRDGLMSGTGISEVTAFLPSRYQNPTVDHPDLQFFFGGFLADCAKTGQVGEMSGDGQQQSNRVINIIPCLLHPQSRGYLTLRSADPLDHPKIVPRYLTHPDDAKRLVDGIKIGIKMAETSALRRYGFRLDTTPVNGCENLTFGCDEYWHCALARATGPENHQAGSCKMGPPQDPLAVVDNQLRVYGVKGLRVADASIMPFVTSSNTNAPVMMIGEKAADFIKNTWLRRFQSRYTPTWY</sequence>
<evidence type="ECO:0000256" key="2">
    <source>
        <dbReference type="PIRSR" id="PIRSR000137-2"/>
    </source>
</evidence>
<feature type="binding site" evidence="2">
    <location>
        <position position="164"/>
    </location>
    <ligand>
        <name>FAD</name>
        <dbReference type="ChEBI" id="CHEBI:57692"/>
    </ligand>
</feature>
<dbReference type="Proteomes" id="UP001372834">
    <property type="component" value="Unassembled WGS sequence"/>
</dbReference>
<gene>
    <name evidence="4" type="ORF">RUM43_010254</name>
</gene>
<proteinExistence type="inferred from homology"/>
<dbReference type="PANTHER" id="PTHR11552">
    <property type="entry name" value="GLUCOSE-METHANOL-CHOLINE GMC OXIDOREDUCTASE"/>
    <property type="match status" value="1"/>
</dbReference>
<accession>A0AAN8Q4H6</accession>
<dbReference type="PANTHER" id="PTHR11552:SF217">
    <property type="entry name" value="GLUCOSE DEHYDROGENASE [FAD, QUINONE]"/>
    <property type="match status" value="1"/>
</dbReference>
<dbReference type="Gene3D" id="3.30.560.10">
    <property type="entry name" value="Glucose Oxidase, domain 3"/>
    <property type="match status" value="1"/>
</dbReference>
<keyword evidence="2" id="KW-0285">Flavoprotein</keyword>
<dbReference type="PIRSF" id="PIRSF000137">
    <property type="entry name" value="Alcohol_oxidase"/>
    <property type="match status" value="1"/>
</dbReference>
<feature type="binding site" evidence="2">
    <location>
        <position position="301"/>
    </location>
    <ligand>
        <name>FAD</name>
        <dbReference type="ChEBI" id="CHEBI:57692"/>
    </ligand>
</feature>
<protein>
    <recommendedName>
        <fullName evidence="3">Glucose-methanol-choline oxidoreductase N-terminal domain-containing protein</fullName>
    </recommendedName>
</protein>
<dbReference type="Pfam" id="PF00732">
    <property type="entry name" value="GMC_oxred_N"/>
    <property type="match status" value="1"/>
</dbReference>
<dbReference type="Gene3D" id="3.50.50.60">
    <property type="entry name" value="FAD/NAD(P)-binding domain"/>
    <property type="match status" value="1"/>
</dbReference>
<dbReference type="InterPro" id="IPR012132">
    <property type="entry name" value="GMC_OxRdtase"/>
</dbReference>
<dbReference type="GO" id="GO:0016614">
    <property type="term" value="F:oxidoreductase activity, acting on CH-OH group of donors"/>
    <property type="evidence" value="ECO:0007669"/>
    <property type="project" value="InterPro"/>
</dbReference>
<dbReference type="AlphaFoldDB" id="A0AAN8Q4H6"/>
<evidence type="ECO:0000259" key="3">
    <source>
        <dbReference type="PROSITE" id="PS00624"/>
    </source>
</evidence>
<evidence type="ECO:0000313" key="4">
    <source>
        <dbReference type="EMBL" id="KAK6636592.1"/>
    </source>
</evidence>
<reference evidence="4 5" key="1">
    <citation type="submission" date="2023-10" db="EMBL/GenBank/DDBJ databases">
        <title>Genomes of two closely related lineages of the louse Polyplax serrata with different host specificities.</title>
        <authorList>
            <person name="Martinu J."/>
            <person name="Tarabai H."/>
            <person name="Stefka J."/>
            <person name="Hypsa V."/>
        </authorList>
    </citation>
    <scope>NUCLEOTIDE SEQUENCE [LARGE SCALE GENOMIC DNA]</scope>
    <source>
        <strain evidence="4">HR10_N</strain>
    </source>
</reference>
<dbReference type="GO" id="GO:0050660">
    <property type="term" value="F:flavin adenine dinucleotide binding"/>
    <property type="evidence" value="ECO:0007669"/>
    <property type="project" value="InterPro"/>
</dbReference>
<feature type="binding site" evidence="2">
    <location>
        <position position="168"/>
    </location>
    <ligand>
        <name>FAD</name>
        <dbReference type="ChEBI" id="CHEBI:57692"/>
    </ligand>
</feature>